<sequence>MGNSKSKKAAQREPDKFFDRERWKEQKQKEKKKKIVNPMNKRVGIKEAPLPPVGLGPPMAPPPGPGPTPAPPPQIRSYDDEAIERMRYQLYNDSDAFLLNNILLSVQFFENYEREVHHIKNNPISERDHLINEAMVRRNKHVFFADRLQECVHDHVQYQRQRGQTEPLSAPRLYVIYDNVEASEPGDTSDYSAVLDAPFYKLCIEDCKEPGYVKLKKMEVLESTLQKDTEMPSFKTSDDSIYTNSEKESNDSDEYTYSKGVELLEKLKPKFDKKDTVTSNSAQLNNLIINRDSTDNVGRRYSGPIKHVSLQVAKADITNLSELRNNPFLREENETLESYEVNHKTEISDDFIAKPRKSILKNTRRISTSLNDIKGKSIHDYRKSAPDSTFAEDTETSGYRSNSSSRHNESSETESDYGYSTITEAATPKRIGLSDQSNLAMTSGVLPDDTWTPVELRTLEDWSDEEIDTEDTTSSKLSLSKNLYERCYYLNSLGFMSNFVDSFIINLGSGLGLTQDAINSALTQGASIYCDATRNGSKIGYEIFPALIAAWPNAANQWIIRERKIIQNPRTNFSYQWPTRYMVNKAIGFGCLLVPVGFRPKRGLNPEQTLQWRIIFPAAERYLESCLAHSHMRCYLFALALHKTFMENETSKIGIDASHIKNHLFWQCEDNYAKWPEDRLGESLRLFLKSFYIHFGQSRFPNYFVENCNDFKSIPKPLLLKLQRRLADILEAPVMHVLYALEKLKYTKRDFYPPLKCHRLYDILTCKNPLRIINPNLPPVIHNYSESSDSEDEVQINFWDKAKAQDKHYQWKKERQRQMQARRKAQMNNKKLKSSVTQEKEINSNIILPKRMETDRRRLVLEFFISHFIAMARSSEKFDTIKQAVIYLEQAQRLCILLLDEPAGEATANEYLDVVRDKLADSQRKLVTQGGFKLPPRRESKLDRFAHSPVRKQRPKFENIVNHDSPTENHGIAPFTFVDVHIENSSHNDNNGNIRFNDSIIGEESKL</sequence>
<name>A0ACC1DA86_9NEOP</name>
<evidence type="ECO:0000313" key="1">
    <source>
        <dbReference type="EMBL" id="KAJ0180492.1"/>
    </source>
</evidence>
<dbReference type="EMBL" id="CM034392">
    <property type="protein sequence ID" value="KAJ0180492.1"/>
    <property type="molecule type" value="Genomic_DNA"/>
</dbReference>
<comment type="caution">
    <text evidence="1">The sequence shown here is derived from an EMBL/GenBank/DDBJ whole genome shotgun (WGS) entry which is preliminary data.</text>
</comment>
<evidence type="ECO:0000313" key="2">
    <source>
        <dbReference type="Proteomes" id="UP000824533"/>
    </source>
</evidence>
<dbReference type="Proteomes" id="UP000824533">
    <property type="component" value="Linkage Group LG06"/>
</dbReference>
<proteinExistence type="predicted"/>
<organism evidence="1 2">
    <name type="scientific">Dendrolimus kikuchii</name>
    <dbReference type="NCBI Taxonomy" id="765133"/>
    <lineage>
        <taxon>Eukaryota</taxon>
        <taxon>Metazoa</taxon>
        <taxon>Ecdysozoa</taxon>
        <taxon>Arthropoda</taxon>
        <taxon>Hexapoda</taxon>
        <taxon>Insecta</taxon>
        <taxon>Pterygota</taxon>
        <taxon>Neoptera</taxon>
        <taxon>Endopterygota</taxon>
        <taxon>Lepidoptera</taxon>
        <taxon>Glossata</taxon>
        <taxon>Ditrysia</taxon>
        <taxon>Bombycoidea</taxon>
        <taxon>Lasiocampidae</taxon>
        <taxon>Dendrolimus</taxon>
    </lineage>
</organism>
<reference evidence="1 2" key="1">
    <citation type="journal article" date="2021" name="Front. Genet.">
        <title>Chromosome-Level Genome Assembly Reveals Significant Gene Expansion in the Toll and IMD Signaling Pathways of Dendrolimus kikuchii.</title>
        <authorList>
            <person name="Zhou J."/>
            <person name="Wu P."/>
            <person name="Xiong Z."/>
            <person name="Liu N."/>
            <person name="Zhao N."/>
            <person name="Ji M."/>
            <person name="Qiu Y."/>
            <person name="Yang B."/>
        </authorList>
    </citation>
    <scope>NUCLEOTIDE SEQUENCE [LARGE SCALE GENOMIC DNA]</scope>
    <source>
        <strain evidence="1">Ann1</strain>
    </source>
</reference>
<gene>
    <name evidence="1" type="ORF">K1T71_003896</name>
</gene>
<keyword evidence="2" id="KW-1185">Reference proteome</keyword>
<accession>A0ACC1DA86</accession>
<protein>
    <submittedName>
        <fullName evidence="1">Uncharacterized protein</fullName>
    </submittedName>
</protein>